<dbReference type="Proteomes" id="UP000594015">
    <property type="component" value="Chromosome"/>
</dbReference>
<proteinExistence type="predicted"/>
<keyword evidence="1" id="KW-1133">Transmembrane helix</keyword>
<keyword evidence="1" id="KW-0472">Membrane</keyword>
<protein>
    <submittedName>
        <fullName evidence="2">Uncharacterized protein</fullName>
    </submittedName>
</protein>
<keyword evidence="1" id="KW-0812">Transmembrane</keyword>
<dbReference type="AlphaFoldDB" id="A0AAE7NUD1"/>
<gene>
    <name evidence="2" type="ORF">WN72_23340</name>
</gene>
<dbReference type="KEGG" id="barh:WN72_23340"/>
<name>A0AAE7NUD1_9BRAD</name>
<reference evidence="2 3" key="1">
    <citation type="submission" date="2018-06" db="EMBL/GenBank/DDBJ databases">
        <title>Comparative genomics of Bradyrhizobium nodulating Arachidis hypogaea.</title>
        <authorList>
            <person name="Li Y."/>
        </authorList>
    </citation>
    <scope>NUCLEOTIDE SEQUENCE [LARGE SCALE GENOMIC DNA]</scope>
    <source>
        <strain evidence="2 3">CCBAU 051107</strain>
    </source>
</reference>
<accession>A0AAE7NUD1</accession>
<feature type="transmembrane region" description="Helical" evidence="1">
    <location>
        <begin position="32"/>
        <end position="51"/>
    </location>
</feature>
<dbReference type="EMBL" id="CP030050">
    <property type="protein sequence ID" value="QOZ68929.1"/>
    <property type="molecule type" value="Genomic_DNA"/>
</dbReference>
<evidence type="ECO:0000313" key="3">
    <source>
        <dbReference type="Proteomes" id="UP000594015"/>
    </source>
</evidence>
<organism evidence="2 3">
    <name type="scientific">Bradyrhizobium arachidis</name>
    <dbReference type="NCBI Taxonomy" id="858423"/>
    <lineage>
        <taxon>Bacteria</taxon>
        <taxon>Pseudomonadati</taxon>
        <taxon>Pseudomonadota</taxon>
        <taxon>Alphaproteobacteria</taxon>
        <taxon>Hyphomicrobiales</taxon>
        <taxon>Nitrobacteraceae</taxon>
        <taxon>Bradyrhizobium</taxon>
    </lineage>
</organism>
<evidence type="ECO:0000313" key="2">
    <source>
        <dbReference type="EMBL" id="QOZ68929.1"/>
    </source>
</evidence>
<sequence>MPPWLVAIGGIMQKFFYPLNETDRRVVRKWRIVTLGFYGSLLAGMALYVVMHWNAEVNYASVDSSAHAKVVSTRAR</sequence>
<evidence type="ECO:0000256" key="1">
    <source>
        <dbReference type="SAM" id="Phobius"/>
    </source>
</evidence>